<evidence type="ECO:0008006" key="6">
    <source>
        <dbReference type="Google" id="ProtNLM"/>
    </source>
</evidence>
<keyword evidence="1" id="KW-1133">Transmembrane helix</keyword>
<evidence type="ECO:0000313" key="2">
    <source>
        <dbReference type="EMBL" id="KAG5965301.1"/>
    </source>
</evidence>
<protein>
    <recommendedName>
        <fullName evidence="6">S-adenosyl-L-methionine-dependent methyltransferase</fullName>
    </recommendedName>
</protein>
<feature type="transmembrane region" description="Helical" evidence="1">
    <location>
        <begin position="12"/>
        <end position="33"/>
    </location>
</feature>
<evidence type="ECO:0000313" key="3">
    <source>
        <dbReference type="EMBL" id="KAG5975030.1"/>
    </source>
</evidence>
<evidence type="ECO:0000256" key="1">
    <source>
        <dbReference type="SAM" id="Phobius"/>
    </source>
</evidence>
<evidence type="ECO:0000313" key="5">
    <source>
        <dbReference type="Proteomes" id="UP000784919"/>
    </source>
</evidence>
<accession>A0A9P7MX49</accession>
<reference evidence="3 4" key="1">
    <citation type="journal article" date="2020" name="bioRxiv">
        <title>Whole genome comparisons of ergot fungi reveals the divergence and evolution of species within the genus Claviceps are the result of varying mechanisms driving genome evolution and host range expansion.</title>
        <authorList>
            <person name="Wyka S.A."/>
            <person name="Mondo S.J."/>
            <person name="Liu M."/>
            <person name="Dettman J."/>
            <person name="Nalam V."/>
            <person name="Broders K.D."/>
        </authorList>
    </citation>
    <scope>NUCLEOTIDE SEQUENCE</scope>
    <source>
        <strain evidence="3">CCC 1102</strain>
        <strain evidence="2 4">LM583</strain>
    </source>
</reference>
<dbReference type="EMBL" id="SRPS01000026">
    <property type="protein sequence ID" value="KAG5975030.1"/>
    <property type="molecule type" value="Genomic_DNA"/>
</dbReference>
<gene>
    <name evidence="3" type="ORF">E4U56_003997</name>
    <name evidence="2" type="ORF">E4U57_004314</name>
</gene>
<name>A0A9P7MX49_9HYPO</name>
<keyword evidence="4" id="KW-1185">Reference proteome</keyword>
<dbReference type="Proteomes" id="UP000742024">
    <property type="component" value="Unassembled WGS sequence"/>
</dbReference>
<organism evidence="3 5">
    <name type="scientific">Claviceps arundinis</name>
    <dbReference type="NCBI Taxonomy" id="1623583"/>
    <lineage>
        <taxon>Eukaryota</taxon>
        <taxon>Fungi</taxon>
        <taxon>Dikarya</taxon>
        <taxon>Ascomycota</taxon>
        <taxon>Pezizomycotina</taxon>
        <taxon>Sordariomycetes</taxon>
        <taxon>Hypocreomycetidae</taxon>
        <taxon>Hypocreales</taxon>
        <taxon>Clavicipitaceae</taxon>
        <taxon>Claviceps</taxon>
    </lineage>
</organism>
<sequence length="362" mass="40197">MPHDFSARDFVLGIIAGGGSILALLSIGAFVFLRSYNLYTLGHWKLNVRTPFPSMWMNLGYWKTHDGKPIVHFNEAARALLERIVDAAGLLVRLEDPEAVSLDNGSSVPVAVLDLGFGCGDQTTALMEMIQAQDRPRFKYVGLSLDALQVEAAQRALDRRLKPDEGNASGKPMPDSCKLFCANAAKPETWSDGIRASVDELRDQVFSQQRWMLALDCLYHFSPSRRPAFRLAAGMLDANLMAFDLVLNEEASKWNTFLVRILGLVMDCPLHTFVTEAQYRVQLVECGYDADGIEILEISNHVFSGVSAFLRRQEVALSHYGIGIGGFKLAGRLFEWFDRTRVVKAVIVVARTKARGSRVAGR</sequence>
<evidence type="ECO:0000313" key="4">
    <source>
        <dbReference type="Proteomes" id="UP000742024"/>
    </source>
</evidence>
<dbReference type="EMBL" id="SRPR01000032">
    <property type="protein sequence ID" value="KAG5965301.1"/>
    <property type="molecule type" value="Genomic_DNA"/>
</dbReference>
<dbReference type="SUPFAM" id="SSF53335">
    <property type="entry name" value="S-adenosyl-L-methionine-dependent methyltransferases"/>
    <property type="match status" value="1"/>
</dbReference>
<dbReference type="OrthoDB" id="61390at2759"/>
<dbReference type="InterPro" id="IPR029063">
    <property type="entry name" value="SAM-dependent_MTases_sf"/>
</dbReference>
<proteinExistence type="predicted"/>
<keyword evidence="1" id="KW-0472">Membrane</keyword>
<keyword evidence="1" id="KW-0812">Transmembrane</keyword>
<comment type="caution">
    <text evidence="3">The sequence shown here is derived from an EMBL/GenBank/DDBJ whole genome shotgun (WGS) entry which is preliminary data.</text>
</comment>
<dbReference type="AlphaFoldDB" id="A0A9P7MX49"/>
<dbReference type="Gene3D" id="3.40.50.150">
    <property type="entry name" value="Vaccinia Virus protein VP39"/>
    <property type="match status" value="1"/>
</dbReference>
<dbReference type="Proteomes" id="UP000784919">
    <property type="component" value="Unassembled WGS sequence"/>
</dbReference>